<dbReference type="Gene3D" id="1.10.3210.10">
    <property type="entry name" value="Hypothetical protein af1432"/>
    <property type="match status" value="1"/>
</dbReference>
<gene>
    <name evidence="2" type="ORF">SAMN02745216_00619</name>
</gene>
<evidence type="ECO:0000313" key="3">
    <source>
        <dbReference type="Proteomes" id="UP000183994"/>
    </source>
</evidence>
<organism evidence="2 3">
    <name type="scientific">Desulfatibacillum alkenivorans DSM 16219</name>
    <dbReference type="NCBI Taxonomy" id="1121393"/>
    <lineage>
        <taxon>Bacteria</taxon>
        <taxon>Pseudomonadati</taxon>
        <taxon>Thermodesulfobacteriota</taxon>
        <taxon>Desulfobacteria</taxon>
        <taxon>Desulfobacterales</taxon>
        <taxon>Desulfatibacillaceae</taxon>
        <taxon>Desulfatibacillum</taxon>
    </lineage>
</organism>
<dbReference type="InterPro" id="IPR003607">
    <property type="entry name" value="HD/PDEase_dom"/>
</dbReference>
<dbReference type="EMBL" id="FQZU01000002">
    <property type="protein sequence ID" value="SHI83128.1"/>
    <property type="molecule type" value="Genomic_DNA"/>
</dbReference>
<dbReference type="RefSeq" id="WP_073472747.1">
    <property type="nucleotide sequence ID" value="NZ_FQZU01000002.1"/>
</dbReference>
<feature type="domain" description="HD" evidence="1">
    <location>
        <begin position="104"/>
        <end position="207"/>
    </location>
</feature>
<proteinExistence type="predicted"/>
<dbReference type="InterPro" id="IPR006674">
    <property type="entry name" value="HD_domain"/>
</dbReference>
<dbReference type="CDD" id="cd00077">
    <property type="entry name" value="HDc"/>
    <property type="match status" value="1"/>
</dbReference>
<evidence type="ECO:0000313" key="2">
    <source>
        <dbReference type="EMBL" id="SHI83128.1"/>
    </source>
</evidence>
<dbReference type="OrthoDB" id="155250at2"/>
<accession>A0A1M6ECU0</accession>
<keyword evidence="3" id="KW-1185">Reference proteome</keyword>
<dbReference type="SUPFAM" id="SSF109604">
    <property type="entry name" value="HD-domain/PDEase-like"/>
    <property type="match status" value="1"/>
</dbReference>
<reference evidence="3" key="1">
    <citation type="submission" date="2016-11" db="EMBL/GenBank/DDBJ databases">
        <authorList>
            <person name="Varghese N."/>
            <person name="Submissions S."/>
        </authorList>
    </citation>
    <scope>NUCLEOTIDE SEQUENCE [LARGE SCALE GENOMIC DNA]</scope>
    <source>
        <strain evidence="3">DSM 16219</strain>
    </source>
</reference>
<protein>
    <submittedName>
        <fullName evidence="2">HD domain-containing protein</fullName>
    </submittedName>
</protein>
<dbReference type="STRING" id="1121393.SAMN02745216_00619"/>
<sequence>MGRTMCPGQDTMFWSADDVFEIPCGNCGHEIEFFRDDARRRCPKCQHMVKNPKLNLGCALWCEHAKECLGYDPKEKMGEGEGGASLVDQLVDAMKMQFGKDEKRINHALEVLGHAQDLIKTEEGDPKVVLSAAVLHDIGIQEAEKKHGSNRGRFQEIEGPPIARPIMEGLGMDKETVDHVCDIIANHHTVRGMDTPEFRILWDSDWLVNIPDVYPDFDKEHLAKLINKVFKTETGRQKALSMYAQ</sequence>
<dbReference type="Pfam" id="PF01966">
    <property type="entry name" value="HD"/>
    <property type="match status" value="1"/>
</dbReference>
<dbReference type="AlphaFoldDB" id="A0A1M6ECU0"/>
<name>A0A1M6ECU0_9BACT</name>
<evidence type="ECO:0000259" key="1">
    <source>
        <dbReference type="Pfam" id="PF01966"/>
    </source>
</evidence>
<dbReference type="Proteomes" id="UP000183994">
    <property type="component" value="Unassembled WGS sequence"/>
</dbReference>